<dbReference type="EMBL" id="JBJQND010000004">
    <property type="protein sequence ID" value="KAL3880905.1"/>
    <property type="molecule type" value="Genomic_DNA"/>
</dbReference>
<feature type="domain" description="D-isomer specific 2-hydroxyacid dehydrogenase NAD-binding" evidence="5">
    <location>
        <begin position="115"/>
        <end position="294"/>
    </location>
</feature>
<comment type="similarity">
    <text evidence="3">Belongs to the D-isomer specific 2-hydroxyacid dehydrogenase family.</text>
</comment>
<protein>
    <recommendedName>
        <fullName evidence="2">Glyoxylate reductase/hydroxypyruvate reductase</fullName>
    </recommendedName>
</protein>
<organism evidence="6 7">
    <name type="scientific">Sinanodonta woodiana</name>
    <name type="common">Chinese pond mussel</name>
    <name type="synonym">Anodonta woodiana</name>
    <dbReference type="NCBI Taxonomy" id="1069815"/>
    <lineage>
        <taxon>Eukaryota</taxon>
        <taxon>Metazoa</taxon>
        <taxon>Spiralia</taxon>
        <taxon>Lophotrochozoa</taxon>
        <taxon>Mollusca</taxon>
        <taxon>Bivalvia</taxon>
        <taxon>Autobranchia</taxon>
        <taxon>Heteroconchia</taxon>
        <taxon>Palaeoheterodonta</taxon>
        <taxon>Unionida</taxon>
        <taxon>Unionoidea</taxon>
        <taxon>Unionidae</taxon>
        <taxon>Unioninae</taxon>
        <taxon>Sinanodonta</taxon>
    </lineage>
</organism>
<evidence type="ECO:0000313" key="6">
    <source>
        <dbReference type="EMBL" id="KAL3880905.1"/>
    </source>
</evidence>
<gene>
    <name evidence="6" type="ORF">ACJMK2_033109</name>
</gene>
<evidence type="ECO:0000256" key="3">
    <source>
        <dbReference type="RuleBase" id="RU003719"/>
    </source>
</evidence>
<comment type="caution">
    <text evidence="6">The sequence shown here is derived from an EMBL/GenBank/DDBJ whole genome shotgun (WGS) entry which is preliminary data.</text>
</comment>
<dbReference type="InterPro" id="IPR050223">
    <property type="entry name" value="D-isomer_2-hydroxyacid_DH"/>
</dbReference>
<proteinExistence type="inferred from homology"/>
<dbReference type="Gene3D" id="3.40.50.720">
    <property type="entry name" value="NAD(P)-binding Rossmann-like Domain"/>
    <property type="match status" value="2"/>
</dbReference>
<dbReference type="InterPro" id="IPR036291">
    <property type="entry name" value="NAD(P)-bd_dom_sf"/>
</dbReference>
<dbReference type="SUPFAM" id="SSF52283">
    <property type="entry name" value="Formate/glycerate dehydrogenase catalytic domain-like"/>
    <property type="match status" value="1"/>
</dbReference>
<dbReference type="InterPro" id="IPR006140">
    <property type="entry name" value="D-isomer_DH_NAD-bd"/>
</dbReference>
<accession>A0ABD3X5A2</accession>
<dbReference type="SUPFAM" id="SSF51735">
    <property type="entry name" value="NAD(P)-binding Rossmann-fold domains"/>
    <property type="match status" value="1"/>
</dbReference>
<dbReference type="PANTHER" id="PTHR10996:SF277">
    <property type="entry name" value="GLYOXYLATE REDUCTASE_HYDROXYPYRUVATE REDUCTASE"/>
    <property type="match status" value="1"/>
</dbReference>
<evidence type="ECO:0000256" key="2">
    <source>
        <dbReference type="ARBA" id="ARBA00073306"/>
    </source>
</evidence>
<evidence type="ECO:0000313" key="7">
    <source>
        <dbReference type="Proteomes" id="UP001634394"/>
    </source>
</evidence>
<name>A0ABD3X5A2_SINWO</name>
<dbReference type="InterPro" id="IPR006139">
    <property type="entry name" value="D-isomer_2_OHA_DH_cat_dom"/>
</dbReference>
<dbReference type="GO" id="GO:0016491">
    <property type="term" value="F:oxidoreductase activity"/>
    <property type="evidence" value="ECO:0007669"/>
    <property type="project" value="UniProtKB-KW"/>
</dbReference>
<keyword evidence="7" id="KW-1185">Reference proteome</keyword>
<sequence>MDDTRPFVYATRGIPPDGRGANMLKESCNFLIWEGNSFMPRDEMLLAVRGAEGLLVHPPDRVDRELLDAAGPQLKVVGTMSAGLEHIDLEECARRGVQVGYTPGTVTDSVAEFNVALTLAVCRRIKEGIDAVIHGGWGRWDNALYLSGIEIKESVIGIAGFGRIGFATAKRLKAFEPSKILYWDVGPLEYAKEIGAEFASFEELLNNSDILIVCVSLTDGTRGLFNVEAFKKMKPSVIFINTSRGAVVNQDDLYTALTTGQILAAGLDVTTPEPLPRDSPLLSLPNCTISPHMASASEITRNAMAELTARNIIAGLKGEKMPAPVCVEIVKSCSPQLEITRL</sequence>
<dbReference type="FunFam" id="3.40.50.720:FF:000026">
    <property type="entry name" value="Glyoxylate/hydroxypyruvate reductase B"/>
    <property type="match status" value="1"/>
</dbReference>
<evidence type="ECO:0000259" key="4">
    <source>
        <dbReference type="Pfam" id="PF00389"/>
    </source>
</evidence>
<dbReference type="PROSITE" id="PS00671">
    <property type="entry name" value="D_2_HYDROXYACID_DH_3"/>
    <property type="match status" value="1"/>
</dbReference>
<dbReference type="AlphaFoldDB" id="A0ABD3X5A2"/>
<dbReference type="InterPro" id="IPR029753">
    <property type="entry name" value="D-isomer_DH_CS"/>
</dbReference>
<dbReference type="PANTHER" id="PTHR10996">
    <property type="entry name" value="2-HYDROXYACID DEHYDROGENASE-RELATED"/>
    <property type="match status" value="1"/>
</dbReference>
<dbReference type="Pfam" id="PF02826">
    <property type="entry name" value="2-Hacid_dh_C"/>
    <property type="match status" value="1"/>
</dbReference>
<dbReference type="Pfam" id="PF00389">
    <property type="entry name" value="2-Hacid_dh"/>
    <property type="match status" value="1"/>
</dbReference>
<feature type="domain" description="D-isomer specific 2-hydroxyacid dehydrogenase catalytic" evidence="4">
    <location>
        <begin position="33"/>
        <end position="325"/>
    </location>
</feature>
<evidence type="ECO:0000259" key="5">
    <source>
        <dbReference type="Pfam" id="PF02826"/>
    </source>
</evidence>
<reference evidence="6 7" key="1">
    <citation type="submission" date="2024-11" db="EMBL/GenBank/DDBJ databases">
        <title>Chromosome-level genome assembly of the freshwater bivalve Anodonta woodiana.</title>
        <authorList>
            <person name="Chen X."/>
        </authorList>
    </citation>
    <scope>NUCLEOTIDE SEQUENCE [LARGE SCALE GENOMIC DNA]</scope>
    <source>
        <strain evidence="6">MN2024</strain>
        <tissue evidence="6">Gills</tissue>
    </source>
</reference>
<dbReference type="Proteomes" id="UP001634394">
    <property type="component" value="Unassembled WGS sequence"/>
</dbReference>
<evidence type="ECO:0000256" key="1">
    <source>
        <dbReference type="ARBA" id="ARBA00023002"/>
    </source>
</evidence>
<keyword evidence="1 3" id="KW-0560">Oxidoreductase</keyword>
<dbReference type="CDD" id="cd05301">
    <property type="entry name" value="GDH"/>
    <property type="match status" value="1"/>
</dbReference>